<comment type="caution">
    <text evidence="1">The sequence shown here is derived from an EMBL/GenBank/DDBJ whole genome shotgun (WGS) entry which is preliminary data.</text>
</comment>
<reference evidence="2" key="1">
    <citation type="submission" date="2024-07" db="EMBL/GenBank/DDBJ databases">
        <title>Two chromosome-level genome assemblies of Korean endemic species Abeliophyllum distichum and Forsythia ovata (Oleaceae).</title>
        <authorList>
            <person name="Jang H."/>
        </authorList>
    </citation>
    <scope>NUCLEOTIDE SEQUENCE [LARGE SCALE GENOMIC DNA]</scope>
</reference>
<keyword evidence="2" id="KW-1185">Reference proteome</keyword>
<evidence type="ECO:0000313" key="1">
    <source>
        <dbReference type="EMBL" id="KAL2505589.1"/>
    </source>
</evidence>
<gene>
    <name evidence="1" type="ORF">Adt_21210</name>
</gene>
<protein>
    <submittedName>
        <fullName evidence="1">Uncharacterized protein</fullName>
    </submittedName>
</protein>
<sequence>MVGPITESRSIIDPIYGSSLHDRPAISVGPNSTLTHSEFFDPLLDLMLAAPRAGVCLDDPVLSISLAVLSDASSLVQMGTHQQGYFRRSSHSDLTGLDKRQEADGFFLVLSGVPQRVIAPLPSRPITRSMSGTLGSLSHSFSCQSSYGM</sequence>
<dbReference type="EMBL" id="JBFOLK010000006">
    <property type="protein sequence ID" value="KAL2505589.1"/>
    <property type="molecule type" value="Genomic_DNA"/>
</dbReference>
<evidence type="ECO:0000313" key="2">
    <source>
        <dbReference type="Proteomes" id="UP001604336"/>
    </source>
</evidence>
<name>A0ABD1SYS7_9LAMI</name>
<organism evidence="1 2">
    <name type="scientific">Abeliophyllum distichum</name>
    <dbReference type="NCBI Taxonomy" id="126358"/>
    <lineage>
        <taxon>Eukaryota</taxon>
        <taxon>Viridiplantae</taxon>
        <taxon>Streptophyta</taxon>
        <taxon>Embryophyta</taxon>
        <taxon>Tracheophyta</taxon>
        <taxon>Spermatophyta</taxon>
        <taxon>Magnoliopsida</taxon>
        <taxon>eudicotyledons</taxon>
        <taxon>Gunneridae</taxon>
        <taxon>Pentapetalae</taxon>
        <taxon>asterids</taxon>
        <taxon>lamiids</taxon>
        <taxon>Lamiales</taxon>
        <taxon>Oleaceae</taxon>
        <taxon>Forsythieae</taxon>
        <taxon>Abeliophyllum</taxon>
    </lineage>
</organism>
<dbReference type="AlphaFoldDB" id="A0ABD1SYS7"/>
<proteinExistence type="predicted"/>
<accession>A0ABD1SYS7</accession>
<dbReference type="Proteomes" id="UP001604336">
    <property type="component" value="Unassembled WGS sequence"/>
</dbReference>